<dbReference type="WBParaSite" id="JU765_v2.g9817.t1">
    <property type="protein sequence ID" value="JU765_v2.g9817.t1"/>
    <property type="gene ID" value="JU765_v2.g9817"/>
</dbReference>
<evidence type="ECO:0000313" key="1">
    <source>
        <dbReference type="Proteomes" id="UP000887576"/>
    </source>
</evidence>
<protein>
    <submittedName>
        <fullName evidence="2">Uncharacterized protein</fullName>
    </submittedName>
</protein>
<accession>A0AC34RSG0</accession>
<evidence type="ECO:0000313" key="2">
    <source>
        <dbReference type="WBParaSite" id="JU765_v2.g9817.t1"/>
    </source>
</evidence>
<proteinExistence type="predicted"/>
<organism evidence="1 2">
    <name type="scientific">Panagrolaimus sp. JU765</name>
    <dbReference type="NCBI Taxonomy" id="591449"/>
    <lineage>
        <taxon>Eukaryota</taxon>
        <taxon>Metazoa</taxon>
        <taxon>Ecdysozoa</taxon>
        <taxon>Nematoda</taxon>
        <taxon>Chromadorea</taxon>
        <taxon>Rhabditida</taxon>
        <taxon>Tylenchina</taxon>
        <taxon>Panagrolaimomorpha</taxon>
        <taxon>Panagrolaimoidea</taxon>
        <taxon>Panagrolaimidae</taxon>
        <taxon>Panagrolaimus</taxon>
    </lineage>
</organism>
<name>A0AC34RSG0_9BILA</name>
<sequence length="264" mass="29379">MPSNSQSTSFCNIIPWSSLFATTIAIIGCIIFCLSFGDGIDGFFKQINTLASISTNDVNTIIRSILLKICFIFVGSCLLFFVISVFATSALALTTTTNPNNFQHDRRPFYHRFLSSRKTIAVSILFAHTILIIWLLILCSCAMVLILYVVFFAITTQFCALLDTKCFDLKILYPVIKRITSNKVDLVVCQEKKEAICEANHLGSFIIAFICCIIALIGLIHFLMCMSANYARLSTRQAIKKGKHYAMNTGTVDSDSIIVQTMGK</sequence>
<reference evidence="2" key="1">
    <citation type="submission" date="2022-11" db="UniProtKB">
        <authorList>
            <consortium name="WormBaseParasite"/>
        </authorList>
    </citation>
    <scope>IDENTIFICATION</scope>
</reference>
<dbReference type="Proteomes" id="UP000887576">
    <property type="component" value="Unplaced"/>
</dbReference>